<feature type="domain" description="DUF1421" evidence="2">
    <location>
        <begin position="528"/>
        <end position="570"/>
    </location>
</feature>
<feature type="region of interest" description="Disordered" evidence="1">
    <location>
        <begin position="202"/>
        <end position="231"/>
    </location>
</feature>
<feature type="region of interest" description="Disordered" evidence="1">
    <location>
        <begin position="160"/>
        <end position="188"/>
    </location>
</feature>
<dbReference type="PANTHER" id="PTHR31805">
    <property type="entry name" value="RECEPTOR-LIKE KINASE, PUTATIVE (DUF1421)-RELATED"/>
    <property type="match status" value="1"/>
</dbReference>
<evidence type="ECO:0000256" key="1">
    <source>
        <dbReference type="SAM" id="MobiDB-lite"/>
    </source>
</evidence>
<dbReference type="InterPro" id="IPR010820">
    <property type="entry name" value="DUF1421"/>
</dbReference>
<organism evidence="3 4">
    <name type="scientific">Zizania palustris</name>
    <name type="common">Northern wild rice</name>
    <dbReference type="NCBI Taxonomy" id="103762"/>
    <lineage>
        <taxon>Eukaryota</taxon>
        <taxon>Viridiplantae</taxon>
        <taxon>Streptophyta</taxon>
        <taxon>Embryophyta</taxon>
        <taxon>Tracheophyta</taxon>
        <taxon>Spermatophyta</taxon>
        <taxon>Magnoliopsida</taxon>
        <taxon>Liliopsida</taxon>
        <taxon>Poales</taxon>
        <taxon>Poaceae</taxon>
        <taxon>BOP clade</taxon>
        <taxon>Oryzoideae</taxon>
        <taxon>Oryzeae</taxon>
        <taxon>Zizaniinae</taxon>
        <taxon>Zizania</taxon>
    </lineage>
</organism>
<gene>
    <name evidence="3" type="ORF">GUJ93_ZPchr0001g30285</name>
</gene>
<evidence type="ECO:0000313" key="3">
    <source>
        <dbReference type="EMBL" id="KAG8055397.1"/>
    </source>
</evidence>
<keyword evidence="4" id="KW-1185">Reference proteome</keyword>
<evidence type="ECO:0000313" key="4">
    <source>
        <dbReference type="Proteomes" id="UP000729402"/>
    </source>
</evidence>
<reference evidence="3" key="2">
    <citation type="submission" date="2021-02" db="EMBL/GenBank/DDBJ databases">
        <authorList>
            <person name="Kimball J.A."/>
            <person name="Haas M.W."/>
            <person name="Macchietto M."/>
            <person name="Kono T."/>
            <person name="Duquette J."/>
            <person name="Shao M."/>
        </authorList>
    </citation>
    <scope>NUCLEOTIDE SEQUENCE</scope>
    <source>
        <tissue evidence="3">Fresh leaf tissue</tissue>
    </source>
</reference>
<feature type="compositionally biased region" description="Polar residues" evidence="1">
    <location>
        <begin position="383"/>
        <end position="397"/>
    </location>
</feature>
<feature type="compositionally biased region" description="Polar residues" evidence="1">
    <location>
        <begin position="213"/>
        <end position="230"/>
    </location>
</feature>
<name>A0A8J5V2M1_ZIZPA</name>
<dbReference type="EMBL" id="JAAALK010000288">
    <property type="protein sequence ID" value="KAG8055397.1"/>
    <property type="molecule type" value="Genomic_DNA"/>
</dbReference>
<dbReference type="Proteomes" id="UP000729402">
    <property type="component" value="Unassembled WGS sequence"/>
</dbReference>
<protein>
    <recommendedName>
        <fullName evidence="2">DUF1421 domain-containing protein</fullName>
    </recommendedName>
</protein>
<feature type="compositionally biased region" description="Basic and acidic residues" evidence="1">
    <location>
        <begin position="34"/>
        <end position="51"/>
    </location>
</feature>
<proteinExistence type="predicted"/>
<comment type="caution">
    <text evidence="3">The sequence shown here is derived from an EMBL/GenBank/DDBJ whole genome shotgun (WGS) entry which is preliminary data.</text>
</comment>
<accession>A0A8J5V2M1</accession>
<dbReference type="OrthoDB" id="549883at2759"/>
<feature type="region of interest" description="Disordered" evidence="1">
    <location>
        <begin position="30"/>
        <end position="54"/>
    </location>
</feature>
<sequence length="580" mass="64572">MSGSGAPSGRGSRSFDFGADDVLCSYDDFAASSEPKRPDPVDKQDFHDSRLGRPFGKSYEQESYGKEDVLFAVEKCMKKYADNLLRSLEGITSRLSQLEIYCYKLERSIGELRSDVLRAETDQRLKSLEKHLHEVHRSIQILRDKQELAEAQKELAKFQLTHDTSKKKEDVPTPSFPEQKTLEEKADTTGQQLAIVLPHQVNSPAHAPRASEPVQQYSDQTVQQSSSAVPQQDRYVLSQAIVYYPQRQAPGIQDTQGQQVQPEVQYLPVRPPATQDVHGHASAQQPQEANQTQPQSFPPYQQQWHQQSSQSAPAPVAQPQQTFSQPFPTPVQQPQLPNTQRYPPQPVQQPQLSNAQQFRPPAVQPQQSNPQLPPQAMQPQHPPLQNQMRPQTPSNYPQYPPHLSLNPSLETLPGSMAMQGQYNTVAPSGRSHSEVPYSYGGPVIPPPQHNMQRPQLPPPSQGSFRPPPSKGGYAGQPQYVPQGNSHDYHTAYGYPPSGPSAVQAPQIPPGNVGMSHPGSHHMMRGHPYGEIIEKAITMGYPREQVMNVTQRMTETGQPMDFNTLLDRLNEAGSGAPPRAW</sequence>
<dbReference type="AlphaFoldDB" id="A0A8J5V2M1"/>
<reference evidence="3" key="1">
    <citation type="journal article" date="2021" name="bioRxiv">
        <title>Whole Genome Assembly and Annotation of Northern Wild Rice, Zizania palustris L., Supports a Whole Genome Duplication in the Zizania Genus.</title>
        <authorList>
            <person name="Haas M."/>
            <person name="Kono T."/>
            <person name="Macchietto M."/>
            <person name="Millas R."/>
            <person name="McGilp L."/>
            <person name="Shao M."/>
            <person name="Duquette J."/>
            <person name="Hirsch C.N."/>
            <person name="Kimball J."/>
        </authorList>
    </citation>
    <scope>NUCLEOTIDE SEQUENCE</scope>
    <source>
        <tissue evidence="3">Fresh leaf tissue</tissue>
    </source>
</reference>
<feature type="region of interest" description="Disordered" evidence="1">
    <location>
        <begin position="271"/>
        <end position="501"/>
    </location>
</feature>
<dbReference type="PANTHER" id="PTHR31805:SF16">
    <property type="entry name" value="FORMIN-LIKE PROTEIN (DUF1421)"/>
    <property type="match status" value="1"/>
</dbReference>
<feature type="compositionally biased region" description="Low complexity" evidence="1">
    <location>
        <begin position="283"/>
        <end position="337"/>
    </location>
</feature>
<evidence type="ECO:0000259" key="2">
    <source>
        <dbReference type="Pfam" id="PF07223"/>
    </source>
</evidence>
<feature type="compositionally biased region" description="Pro residues" evidence="1">
    <location>
        <begin position="455"/>
        <end position="469"/>
    </location>
</feature>
<dbReference type="Pfam" id="PF07223">
    <property type="entry name" value="DUF1421"/>
    <property type="match status" value="1"/>
</dbReference>